<organism evidence="1 2">
    <name type="scientific">Rhodovulum euryhalinum</name>
    <dbReference type="NCBI Taxonomy" id="35805"/>
    <lineage>
        <taxon>Bacteria</taxon>
        <taxon>Pseudomonadati</taxon>
        <taxon>Pseudomonadota</taxon>
        <taxon>Alphaproteobacteria</taxon>
        <taxon>Rhodobacterales</taxon>
        <taxon>Paracoccaceae</taxon>
        <taxon>Rhodovulum</taxon>
    </lineage>
</organism>
<accession>A0A4R2K666</accession>
<dbReference type="PANTHER" id="PTHR38436">
    <property type="entry name" value="POLYKETIDE CYCLASE SNOAL-LIKE DOMAIN"/>
    <property type="match status" value="1"/>
</dbReference>
<gene>
    <name evidence="1" type="ORF">EV655_12413</name>
</gene>
<dbReference type="AlphaFoldDB" id="A0A4R2K666"/>
<sequence>MTPQDLSDIYNGYIDCLNTQDWGRLGEFVHDDVEHNENRIGLPGYRDMLEGDFRAIPDLRFNIGLIVSQPPCIAARLHFDCTPIGSLFDLPVDGKRVRFDENVFYRFTGGKIRQVWSIIDKAAITAQIRDGNGGATG</sequence>
<proteinExistence type="predicted"/>
<dbReference type="InterPro" id="IPR032710">
    <property type="entry name" value="NTF2-like_dom_sf"/>
</dbReference>
<evidence type="ECO:0000313" key="1">
    <source>
        <dbReference type="EMBL" id="TCO68751.1"/>
    </source>
</evidence>
<dbReference type="OrthoDB" id="9810441at2"/>
<dbReference type="EMBL" id="SLWW01000024">
    <property type="protein sequence ID" value="TCO68751.1"/>
    <property type="molecule type" value="Genomic_DNA"/>
</dbReference>
<dbReference type="Pfam" id="PF07366">
    <property type="entry name" value="SnoaL"/>
    <property type="match status" value="1"/>
</dbReference>
<evidence type="ECO:0000313" key="2">
    <source>
        <dbReference type="Proteomes" id="UP000295142"/>
    </source>
</evidence>
<dbReference type="InterPro" id="IPR009959">
    <property type="entry name" value="Cyclase_SnoaL-like"/>
</dbReference>
<dbReference type="Gene3D" id="3.10.450.50">
    <property type="match status" value="1"/>
</dbReference>
<comment type="caution">
    <text evidence="1">The sequence shown here is derived from an EMBL/GenBank/DDBJ whole genome shotgun (WGS) entry which is preliminary data.</text>
</comment>
<dbReference type="Proteomes" id="UP000295142">
    <property type="component" value="Unassembled WGS sequence"/>
</dbReference>
<protein>
    <submittedName>
        <fullName evidence="1">Putative ester cyclase</fullName>
    </submittedName>
</protein>
<dbReference type="SUPFAM" id="SSF54427">
    <property type="entry name" value="NTF2-like"/>
    <property type="match status" value="1"/>
</dbReference>
<dbReference type="PANTHER" id="PTHR38436:SF1">
    <property type="entry name" value="ESTER CYCLASE"/>
    <property type="match status" value="1"/>
</dbReference>
<name>A0A4R2K666_9RHOB</name>
<reference evidence="1 2" key="1">
    <citation type="submission" date="2019-03" db="EMBL/GenBank/DDBJ databases">
        <title>Genomic Encyclopedia of Type Strains, Phase IV (KMG-IV): sequencing the most valuable type-strain genomes for metagenomic binning, comparative biology and taxonomic classification.</title>
        <authorList>
            <person name="Goeker M."/>
        </authorList>
    </citation>
    <scope>NUCLEOTIDE SEQUENCE [LARGE SCALE GENOMIC DNA]</scope>
    <source>
        <strain evidence="1 2">DSM 4868</strain>
    </source>
</reference>
<dbReference type="GO" id="GO:0030638">
    <property type="term" value="P:polyketide metabolic process"/>
    <property type="evidence" value="ECO:0007669"/>
    <property type="project" value="InterPro"/>
</dbReference>
<keyword evidence="2" id="KW-1185">Reference proteome</keyword>